<evidence type="ECO:0000313" key="1">
    <source>
        <dbReference type="EMBL" id="GIY04663.1"/>
    </source>
</evidence>
<dbReference type="AlphaFoldDB" id="A0AAV4Q4S3"/>
<evidence type="ECO:0008006" key="3">
    <source>
        <dbReference type="Google" id="ProtNLM"/>
    </source>
</evidence>
<name>A0AAV4Q4S3_CAEEX</name>
<protein>
    <recommendedName>
        <fullName evidence="3">Ycf15</fullName>
    </recommendedName>
</protein>
<keyword evidence="2" id="KW-1185">Reference proteome</keyword>
<proteinExistence type="predicted"/>
<reference evidence="1 2" key="1">
    <citation type="submission" date="2021-06" db="EMBL/GenBank/DDBJ databases">
        <title>Caerostris extrusa draft genome.</title>
        <authorList>
            <person name="Kono N."/>
            <person name="Arakawa K."/>
        </authorList>
    </citation>
    <scope>NUCLEOTIDE SEQUENCE [LARGE SCALE GENOMIC DNA]</scope>
</reference>
<dbReference type="EMBL" id="BPLR01005740">
    <property type="protein sequence ID" value="GIY04663.1"/>
    <property type="molecule type" value="Genomic_DNA"/>
</dbReference>
<accession>A0AAV4Q4S3</accession>
<evidence type="ECO:0000313" key="2">
    <source>
        <dbReference type="Proteomes" id="UP001054945"/>
    </source>
</evidence>
<comment type="caution">
    <text evidence="1">The sequence shown here is derived from an EMBL/GenBank/DDBJ whole genome shotgun (WGS) entry which is preliminary data.</text>
</comment>
<organism evidence="1 2">
    <name type="scientific">Caerostris extrusa</name>
    <name type="common">Bark spider</name>
    <name type="synonym">Caerostris bankana</name>
    <dbReference type="NCBI Taxonomy" id="172846"/>
    <lineage>
        <taxon>Eukaryota</taxon>
        <taxon>Metazoa</taxon>
        <taxon>Ecdysozoa</taxon>
        <taxon>Arthropoda</taxon>
        <taxon>Chelicerata</taxon>
        <taxon>Arachnida</taxon>
        <taxon>Araneae</taxon>
        <taxon>Araneomorphae</taxon>
        <taxon>Entelegynae</taxon>
        <taxon>Araneoidea</taxon>
        <taxon>Araneidae</taxon>
        <taxon>Caerostris</taxon>
    </lineage>
</organism>
<dbReference type="Proteomes" id="UP001054945">
    <property type="component" value="Unassembled WGS sequence"/>
</dbReference>
<sequence>MLTLIPHMPLNDAFYTRINLIEIGDFLSFHSESSYKAVPKPRPEHSMRKKSMLTSRNIPHTECIQACSDWIFPTHVPETRG</sequence>
<gene>
    <name evidence="1" type="ORF">CEXT_368771</name>
</gene>